<sequence length="160" mass="18677">MYLGKFMRALGLCIWRNNSRPLTYHLDWSHYRKSPFCLAFSLNQFIRNWRKWNVLFHSMRGCGFGPTHIKFPTLQATPTITLTFGDSAIKREWKTVPYALRERVKSVFGSGGLDLDKFHLLLLILWLAPVTESLDTPSLRGWSMPHAWKSSLVYVTMQVR</sequence>
<keyword evidence="2" id="KW-1185">Reference proteome</keyword>
<gene>
    <name evidence="1" type="ORF">L211DRAFT_521912</name>
</gene>
<protein>
    <submittedName>
        <fullName evidence="1">Uncharacterized protein</fullName>
    </submittedName>
</protein>
<accession>A0A3N4LCR7</accession>
<dbReference type="EMBL" id="ML121571">
    <property type="protein sequence ID" value="RPB20486.1"/>
    <property type="molecule type" value="Genomic_DNA"/>
</dbReference>
<dbReference type="InParanoid" id="A0A3N4LCR7"/>
<reference evidence="1 2" key="1">
    <citation type="journal article" date="2018" name="Nat. Ecol. Evol.">
        <title>Pezizomycetes genomes reveal the molecular basis of ectomycorrhizal truffle lifestyle.</title>
        <authorList>
            <person name="Murat C."/>
            <person name="Payen T."/>
            <person name="Noel B."/>
            <person name="Kuo A."/>
            <person name="Morin E."/>
            <person name="Chen J."/>
            <person name="Kohler A."/>
            <person name="Krizsan K."/>
            <person name="Balestrini R."/>
            <person name="Da Silva C."/>
            <person name="Montanini B."/>
            <person name="Hainaut M."/>
            <person name="Levati E."/>
            <person name="Barry K.W."/>
            <person name="Belfiori B."/>
            <person name="Cichocki N."/>
            <person name="Clum A."/>
            <person name="Dockter R.B."/>
            <person name="Fauchery L."/>
            <person name="Guy J."/>
            <person name="Iotti M."/>
            <person name="Le Tacon F."/>
            <person name="Lindquist E.A."/>
            <person name="Lipzen A."/>
            <person name="Malagnac F."/>
            <person name="Mello A."/>
            <person name="Molinier V."/>
            <person name="Miyauchi S."/>
            <person name="Poulain J."/>
            <person name="Riccioni C."/>
            <person name="Rubini A."/>
            <person name="Sitrit Y."/>
            <person name="Splivallo R."/>
            <person name="Traeger S."/>
            <person name="Wang M."/>
            <person name="Zifcakova L."/>
            <person name="Wipf D."/>
            <person name="Zambonelli A."/>
            <person name="Paolocci F."/>
            <person name="Nowrousian M."/>
            <person name="Ottonello S."/>
            <person name="Baldrian P."/>
            <person name="Spatafora J.W."/>
            <person name="Henrissat B."/>
            <person name="Nagy L.G."/>
            <person name="Aury J.M."/>
            <person name="Wincker P."/>
            <person name="Grigoriev I.V."/>
            <person name="Bonfante P."/>
            <person name="Martin F.M."/>
        </authorList>
    </citation>
    <scope>NUCLEOTIDE SEQUENCE [LARGE SCALE GENOMIC DNA]</scope>
    <source>
        <strain evidence="1 2">ATCC MYA-4762</strain>
    </source>
</reference>
<dbReference type="Proteomes" id="UP000267821">
    <property type="component" value="Unassembled WGS sequence"/>
</dbReference>
<proteinExistence type="predicted"/>
<organism evidence="1 2">
    <name type="scientific">Terfezia boudieri ATCC MYA-4762</name>
    <dbReference type="NCBI Taxonomy" id="1051890"/>
    <lineage>
        <taxon>Eukaryota</taxon>
        <taxon>Fungi</taxon>
        <taxon>Dikarya</taxon>
        <taxon>Ascomycota</taxon>
        <taxon>Pezizomycotina</taxon>
        <taxon>Pezizomycetes</taxon>
        <taxon>Pezizales</taxon>
        <taxon>Pezizaceae</taxon>
        <taxon>Terfezia</taxon>
    </lineage>
</organism>
<dbReference type="AlphaFoldDB" id="A0A3N4LCR7"/>
<evidence type="ECO:0000313" key="2">
    <source>
        <dbReference type="Proteomes" id="UP000267821"/>
    </source>
</evidence>
<name>A0A3N4LCR7_9PEZI</name>
<evidence type="ECO:0000313" key="1">
    <source>
        <dbReference type="EMBL" id="RPB20486.1"/>
    </source>
</evidence>